<reference evidence="2 3" key="1">
    <citation type="journal article" date="2023" name="Hortic Res">
        <title>Pangenome of water caltrop reveals structural variations and asymmetric subgenome divergence after allopolyploidization.</title>
        <authorList>
            <person name="Zhang X."/>
            <person name="Chen Y."/>
            <person name="Wang L."/>
            <person name="Yuan Y."/>
            <person name="Fang M."/>
            <person name="Shi L."/>
            <person name="Lu R."/>
            <person name="Comes H.P."/>
            <person name="Ma Y."/>
            <person name="Chen Y."/>
            <person name="Huang G."/>
            <person name="Zhou Y."/>
            <person name="Zheng Z."/>
            <person name="Qiu Y."/>
        </authorList>
    </citation>
    <scope>NUCLEOTIDE SEQUENCE [LARGE SCALE GENOMIC DNA]</scope>
    <source>
        <tissue evidence="2">Roots</tissue>
    </source>
</reference>
<dbReference type="PANTHER" id="PTHR31696:SF14">
    <property type="entry name" value="PROTEIN MIZU-KUSSEI 1"/>
    <property type="match status" value="1"/>
</dbReference>
<name>A0AAN7PXU4_9MYRT</name>
<dbReference type="GO" id="GO:0010274">
    <property type="term" value="P:hydrotropism"/>
    <property type="evidence" value="ECO:0007669"/>
    <property type="project" value="InterPro"/>
</dbReference>
<feature type="compositionally biased region" description="Basic and acidic residues" evidence="1">
    <location>
        <begin position="52"/>
        <end position="61"/>
    </location>
</feature>
<dbReference type="AlphaFoldDB" id="A0AAN7PXU4"/>
<evidence type="ECO:0008006" key="4">
    <source>
        <dbReference type="Google" id="ProtNLM"/>
    </source>
</evidence>
<dbReference type="NCBIfam" id="TIGR01570">
    <property type="entry name" value="A_thal_3588"/>
    <property type="match status" value="1"/>
</dbReference>
<organism evidence="2 3">
    <name type="scientific">Trapa incisa</name>
    <dbReference type="NCBI Taxonomy" id="236973"/>
    <lineage>
        <taxon>Eukaryota</taxon>
        <taxon>Viridiplantae</taxon>
        <taxon>Streptophyta</taxon>
        <taxon>Embryophyta</taxon>
        <taxon>Tracheophyta</taxon>
        <taxon>Spermatophyta</taxon>
        <taxon>Magnoliopsida</taxon>
        <taxon>eudicotyledons</taxon>
        <taxon>Gunneridae</taxon>
        <taxon>Pentapetalae</taxon>
        <taxon>rosids</taxon>
        <taxon>malvids</taxon>
        <taxon>Myrtales</taxon>
        <taxon>Lythraceae</taxon>
        <taxon>Trapa</taxon>
    </lineage>
</organism>
<gene>
    <name evidence="2" type="ORF">SAY87_001634</name>
</gene>
<feature type="region of interest" description="Disordered" evidence="1">
    <location>
        <begin position="29"/>
        <end position="87"/>
    </location>
</feature>
<dbReference type="EMBL" id="JAXIOK010000015">
    <property type="protein sequence ID" value="KAK4753530.1"/>
    <property type="molecule type" value="Genomic_DNA"/>
</dbReference>
<comment type="caution">
    <text evidence="2">The sequence shown here is derived from an EMBL/GenBank/DDBJ whole genome shotgun (WGS) entry which is preliminary data.</text>
</comment>
<dbReference type="InterPro" id="IPR006460">
    <property type="entry name" value="MIZ1-like_pln"/>
</dbReference>
<proteinExistence type="predicted"/>
<sequence>MKSILAKSPHDSSFSFSRRFSWRKKVVEDEYGDTTKEEEEEEDEEEIIRSIQQEREEEHGFHANAMPEFRSASVKQKKKKKKKNKRQLPQLAVSKLFSALASLGRGVGGAVHHRSGHASWVVGTLFGYRRGHVHFAVQSDARAGAEFLIQLAAPTSVLVREMASGLVRIALECEKKKVPSPKKAAGKLLEEPVWNVYCNGRRCGFGLRRDYGPEEARILWALEPVSVGAGVLPGDGPARGELMYMRAQFERVIGSRDSQSFHMINPDVCGGPELSFYLLRV</sequence>
<dbReference type="Proteomes" id="UP001345219">
    <property type="component" value="Chromosome 2"/>
</dbReference>
<protein>
    <recommendedName>
        <fullName evidence="4">Protein MIZU-KUSSEI 1</fullName>
    </recommendedName>
</protein>
<evidence type="ECO:0000256" key="1">
    <source>
        <dbReference type="SAM" id="MobiDB-lite"/>
    </source>
</evidence>
<feature type="compositionally biased region" description="Basic residues" evidence="1">
    <location>
        <begin position="75"/>
        <end position="86"/>
    </location>
</feature>
<evidence type="ECO:0000313" key="3">
    <source>
        <dbReference type="Proteomes" id="UP001345219"/>
    </source>
</evidence>
<feature type="compositionally biased region" description="Acidic residues" evidence="1">
    <location>
        <begin position="29"/>
        <end position="46"/>
    </location>
</feature>
<keyword evidence="3" id="KW-1185">Reference proteome</keyword>
<evidence type="ECO:0000313" key="2">
    <source>
        <dbReference type="EMBL" id="KAK4753530.1"/>
    </source>
</evidence>
<dbReference type="PANTHER" id="PTHR31696">
    <property type="entry name" value="PROTEIN MIZU-KUSSEI 1"/>
    <property type="match status" value="1"/>
</dbReference>
<accession>A0AAN7PXU4</accession>
<dbReference type="Pfam" id="PF04759">
    <property type="entry name" value="DUF617"/>
    <property type="match status" value="1"/>
</dbReference>